<keyword evidence="8" id="KW-1185">Reference proteome</keyword>
<evidence type="ECO:0000259" key="6">
    <source>
        <dbReference type="Pfam" id="PF08281"/>
    </source>
</evidence>
<evidence type="ECO:0000256" key="1">
    <source>
        <dbReference type="ARBA" id="ARBA00010641"/>
    </source>
</evidence>
<dbReference type="RefSeq" id="WP_166148398.1">
    <property type="nucleotide sequence ID" value="NZ_JAANYN010000006.1"/>
</dbReference>
<dbReference type="InterPro" id="IPR014284">
    <property type="entry name" value="RNA_pol_sigma-70_dom"/>
</dbReference>
<dbReference type="SUPFAM" id="SSF88946">
    <property type="entry name" value="Sigma2 domain of RNA polymerase sigma factors"/>
    <property type="match status" value="1"/>
</dbReference>
<organism evidence="7 8">
    <name type="scientific">Cyclobacterium plantarum</name>
    <dbReference type="NCBI Taxonomy" id="2716263"/>
    <lineage>
        <taxon>Bacteria</taxon>
        <taxon>Pseudomonadati</taxon>
        <taxon>Bacteroidota</taxon>
        <taxon>Cytophagia</taxon>
        <taxon>Cytophagales</taxon>
        <taxon>Cyclobacteriaceae</taxon>
        <taxon>Cyclobacterium</taxon>
    </lineage>
</organism>
<dbReference type="PANTHER" id="PTHR43133">
    <property type="entry name" value="RNA POLYMERASE ECF-TYPE SIGMA FACTO"/>
    <property type="match status" value="1"/>
</dbReference>
<accession>A0ABX0HBC9</accession>
<evidence type="ECO:0000313" key="8">
    <source>
        <dbReference type="Proteomes" id="UP000649799"/>
    </source>
</evidence>
<dbReference type="InterPro" id="IPR014327">
    <property type="entry name" value="RNA_pol_sigma70_bacteroid"/>
</dbReference>
<dbReference type="SUPFAM" id="SSF88659">
    <property type="entry name" value="Sigma3 and sigma4 domains of RNA polymerase sigma factors"/>
    <property type="match status" value="1"/>
</dbReference>
<dbReference type="EMBL" id="JAANYN010000006">
    <property type="protein sequence ID" value="NHE58223.1"/>
    <property type="molecule type" value="Genomic_DNA"/>
</dbReference>
<keyword evidence="3" id="KW-0731">Sigma factor</keyword>
<dbReference type="InterPro" id="IPR013325">
    <property type="entry name" value="RNA_pol_sigma_r2"/>
</dbReference>
<sequence length="196" mass="23084">MGLLEKYTDETLLISLRQGDVKAFDELYHRYAKKLMSFSLTFFTDQHLAEEAVQEIFVRIWERRKKLDASKSFKSYLFQSVKFYMYNHIRDRKKECCLETATTEQILVDQDPEATLAYQELEELALEMIGRLPKVQQEVFTLNKLKGLNSDQIALQMNLSKRTIEHHLYLASKSLKKGLLHHPSFSLLIFTGVYFF</sequence>
<dbReference type="InterPro" id="IPR013249">
    <property type="entry name" value="RNA_pol_sigma70_r4_t2"/>
</dbReference>
<keyword evidence="4" id="KW-0804">Transcription</keyword>
<protein>
    <submittedName>
        <fullName evidence="7">RNA polymerase sigma-70 factor</fullName>
    </submittedName>
</protein>
<dbReference type="InterPro" id="IPR007627">
    <property type="entry name" value="RNA_pol_sigma70_r2"/>
</dbReference>
<evidence type="ECO:0000256" key="4">
    <source>
        <dbReference type="ARBA" id="ARBA00023163"/>
    </source>
</evidence>
<evidence type="ECO:0000259" key="5">
    <source>
        <dbReference type="Pfam" id="PF04542"/>
    </source>
</evidence>
<dbReference type="Pfam" id="PF08281">
    <property type="entry name" value="Sigma70_r4_2"/>
    <property type="match status" value="1"/>
</dbReference>
<dbReference type="PANTHER" id="PTHR43133:SF46">
    <property type="entry name" value="RNA POLYMERASE SIGMA-70 FACTOR ECF SUBFAMILY"/>
    <property type="match status" value="1"/>
</dbReference>
<reference evidence="7 8" key="1">
    <citation type="submission" date="2020-03" db="EMBL/GenBank/DDBJ databases">
        <title>Cyclobacterium plantarum sp. nov., a marine bacterium isolated from a coastal-marine wetland.</title>
        <authorList>
            <person name="Sanchez-Porro C."/>
            <person name="Ventosa A."/>
            <person name="Amoozegar M."/>
        </authorList>
    </citation>
    <scope>NUCLEOTIDE SEQUENCE [LARGE SCALE GENOMIC DNA]</scope>
    <source>
        <strain evidence="7 8">GBPx2</strain>
    </source>
</reference>
<evidence type="ECO:0000256" key="3">
    <source>
        <dbReference type="ARBA" id="ARBA00023082"/>
    </source>
</evidence>
<feature type="domain" description="RNA polymerase sigma factor 70 region 4 type 2" evidence="6">
    <location>
        <begin position="125"/>
        <end position="175"/>
    </location>
</feature>
<comment type="similarity">
    <text evidence="1">Belongs to the sigma-70 factor family. ECF subfamily.</text>
</comment>
<evidence type="ECO:0000256" key="2">
    <source>
        <dbReference type="ARBA" id="ARBA00023015"/>
    </source>
</evidence>
<comment type="caution">
    <text evidence="7">The sequence shown here is derived from an EMBL/GenBank/DDBJ whole genome shotgun (WGS) entry which is preliminary data.</text>
</comment>
<dbReference type="Pfam" id="PF04542">
    <property type="entry name" value="Sigma70_r2"/>
    <property type="match status" value="1"/>
</dbReference>
<dbReference type="InterPro" id="IPR036388">
    <property type="entry name" value="WH-like_DNA-bd_sf"/>
</dbReference>
<keyword evidence="2" id="KW-0805">Transcription regulation</keyword>
<dbReference type="NCBIfam" id="TIGR02937">
    <property type="entry name" value="sigma70-ECF"/>
    <property type="match status" value="1"/>
</dbReference>
<feature type="domain" description="RNA polymerase sigma-70 region 2" evidence="5">
    <location>
        <begin position="27"/>
        <end position="94"/>
    </location>
</feature>
<dbReference type="Proteomes" id="UP000649799">
    <property type="component" value="Unassembled WGS sequence"/>
</dbReference>
<name>A0ABX0HBC9_9BACT</name>
<dbReference type="NCBIfam" id="TIGR02985">
    <property type="entry name" value="Sig70_bacteroi1"/>
    <property type="match status" value="1"/>
</dbReference>
<proteinExistence type="inferred from homology"/>
<dbReference type="Gene3D" id="1.10.10.10">
    <property type="entry name" value="Winged helix-like DNA-binding domain superfamily/Winged helix DNA-binding domain"/>
    <property type="match status" value="1"/>
</dbReference>
<dbReference type="InterPro" id="IPR039425">
    <property type="entry name" value="RNA_pol_sigma-70-like"/>
</dbReference>
<dbReference type="InterPro" id="IPR013324">
    <property type="entry name" value="RNA_pol_sigma_r3/r4-like"/>
</dbReference>
<evidence type="ECO:0000313" key="7">
    <source>
        <dbReference type="EMBL" id="NHE58223.1"/>
    </source>
</evidence>
<dbReference type="Gene3D" id="1.10.1740.10">
    <property type="match status" value="1"/>
</dbReference>
<gene>
    <name evidence="7" type="ORF">G9Q97_15535</name>
</gene>